<evidence type="ECO:0000313" key="1">
    <source>
        <dbReference type="EMBL" id="CAK8999163.1"/>
    </source>
</evidence>
<dbReference type="EMBL" id="CAXAMM010003267">
    <property type="protein sequence ID" value="CAK8999163.1"/>
    <property type="molecule type" value="Genomic_DNA"/>
</dbReference>
<accession>A0ABP0I9A3</accession>
<dbReference type="Proteomes" id="UP001642464">
    <property type="component" value="Unassembled WGS sequence"/>
</dbReference>
<gene>
    <name evidence="1" type="ORF">SCF082_LOCUS5950</name>
</gene>
<protein>
    <submittedName>
        <fullName evidence="1">Glyoxylate reductase</fullName>
    </submittedName>
</protein>
<sequence>MPRNITILEQLPSLTLMQSSHYMHPRLSTIPATVTVAKYDVPWRSYGVEPIAEFVIAAAFQWTYHLASKQLQFCLLRFWRWRAGFLSHRLLSDSPPHFDGQNHGRPRVWKHW</sequence>
<name>A0ABP0I9A3_9DINO</name>
<comment type="caution">
    <text evidence="1">The sequence shown here is derived from an EMBL/GenBank/DDBJ whole genome shotgun (WGS) entry which is preliminary data.</text>
</comment>
<reference evidence="1 2" key="1">
    <citation type="submission" date="2024-02" db="EMBL/GenBank/DDBJ databases">
        <authorList>
            <person name="Chen Y."/>
            <person name="Shah S."/>
            <person name="Dougan E. K."/>
            <person name="Thang M."/>
            <person name="Chan C."/>
        </authorList>
    </citation>
    <scope>NUCLEOTIDE SEQUENCE [LARGE SCALE GENOMIC DNA]</scope>
</reference>
<evidence type="ECO:0000313" key="2">
    <source>
        <dbReference type="Proteomes" id="UP001642464"/>
    </source>
</evidence>
<proteinExistence type="predicted"/>
<organism evidence="1 2">
    <name type="scientific">Durusdinium trenchii</name>
    <dbReference type="NCBI Taxonomy" id="1381693"/>
    <lineage>
        <taxon>Eukaryota</taxon>
        <taxon>Sar</taxon>
        <taxon>Alveolata</taxon>
        <taxon>Dinophyceae</taxon>
        <taxon>Suessiales</taxon>
        <taxon>Symbiodiniaceae</taxon>
        <taxon>Durusdinium</taxon>
    </lineage>
</organism>
<keyword evidence="2" id="KW-1185">Reference proteome</keyword>